<evidence type="ECO:0000256" key="1">
    <source>
        <dbReference type="SAM" id="MobiDB-lite"/>
    </source>
</evidence>
<proteinExistence type="predicted"/>
<reference evidence="2" key="1">
    <citation type="submission" date="2019-04" db="EMBL/GenBank/DDBJ databases">
        <title>Genome assembly of Zosterops borbonicus 15179.</title>
        <authorList>
            <person name="Leroy T."/>
            <person name="Anselmetti Y."/>
            <person name="Tilak M.-K."/>
            <person name="Nabholz B."/>
        </authorList>
    </citation>
    <scope>NUCLEOTIDE SEQUENCE</scope>
    <source>
        <strain evidence="2">HGM_15179</strain>
        <tissue evidence="2">Muscle</tissue>
    </source>
</reference>
<sequence length="189" mass="20478">MQQLCPQREIISLLNSQATFPSMELRFWRQLSPPNQHLTGKPKLLALKIGRTRCQEGQITLGIAFSGLVSEDLKGAVGDDSQLTTFPAHQCLDWIALCAQSKSITEHKETHGLCGDGDNRGVPASITQYSTGPKLQHKVYSPFSHGLCDDGDNRGVPSSITQYSTGPKVQHKVEHAAGPISQSSQSTAV</sequence>
<organism evidence="2 3">
    <name type="scientific">Zosterops borbonicus</name>
    <dbReference type="NCBI Taxonomy" id="364589"/>
    <lineage>
        <taxon>Eukaryota</taxon>
        <taxon>Metazoa</taxon>
        <taxon>Chordata</taxon>
        <taxon>Craniata</taxon>
        <taxon>Vertebrata</taxon>
        <taxon>Euteleostomi</taxon>
        <taxon>Archelosauria</taxon>
        <taxon>Archosauria</taxon>
        <taxon>Dinosauria</taxon>
        <taxon>Saurischia</taxon>
        <taxon>Theropoda</taxon>
        <taxon>Coelurosauria</taxon>
        <taxon>Aves</taxon>
        <taxon>Neognathae</taxon>
        <taxon>Neoaves</taxon>
        <taxon>Telluraves</taxon>
        <taxon>Australaves</taxon>
        <taxon>Passeriformes</taxon>
        <taxon>Sylvioidea</taxon>
        <taxon>Zosteropidae</taxon>
        <taxon>Zosterops</taxon>
    </lineage>
</organism>
<protein>
    <submittedName>
        <fullName evidence="2">Uncharacterized protein</fullName>
    </submittedName>
</protein>
<dbReference type="AlphaFoldDB" id="A0A8K1D8K1"/>
<evidence type="ECO:0000313" key="3">
    <source>
        <dbReference type="Proteomes" id="UP000796761"/>
    </source>
</evidence>
<gene>
    <name evidence="2" type="ORF">HGM15179_019186</name>
</gene>
<keyword evidence="3" id="KW-1185">Reference proteome</keyword>
<feature type="compositionally biased region" description="Polar residues" evidence="1">
    <location>
        <begin position="180"/>
        <end position="189"/>
    </location>
</feature>
<evidence type="ECO:0000313" key="2">
    <source>
        <dbReference type="EMBL" id="TRZ07920.1"/>
    </source>
</evidence>
<name>A0A8K1D8K1_9PASS</name>
<accession>A0A8K1D8K1</accession>
<feature type="compositionally biased region" description="Polar residues" evidence="1">
    <location>
        <begin position="156"/>
        <end position="167"/>
    </location>
</feature>
<comment type="caution">
    <text evidence="2">The sequence shown here is derived from an EMBL/GenBank/DDBJ whole genome shotgun (WGS) entry which is preliminary data.</text>
</comment>
<feature type="region of interest" description="Disordered" evidence="1">
    <location>
        <begin position="154"/>
        <end position="189"/>
    </location>
</feature>
<dbReference type="EMBL" id="SWJQ01001568">
    <property type="protein sequence ID" value="TRZ07920.1"/>
    <property type="molecule type" value="Genomic_DNA"/>
</dbReference>
<dbReference type="Proteomes" id="UP000796761">
    <property type="component" value="Unassembled WGS sequence"/>
</dbReference>